<dbReference type="EMBL" id="AYKW01000014">
    <property type="protein sequence ID" value="PIL30642.1"/>
    <property type="molecule type" value="Genomic_DNA"/>
</dbReference>
<protein>
    <submittedName>
        <fullName evidence="2">Uncharacterized protein</fullName>
    </submittedName>
</protein>
<keyword evidence="3" id="KW-1185">Reference proteome</keyword>
<name>A0A2G8SA60_9APHY</name>
<gene>
    <name evidence="2" type="ORF">GSI_07344</name>
</gene>
<comment type="caution">
    <text evidence="2">The sequence shown here is derived from an EMBL/GenBank/DDBJ whole genome shotgun (WGS) entry which is preliminary data.</text>
</comment>
<dbReference type="Proteomes" id="UP000230002">
    <property type="component" value="Unassembled WGS sequence"/>
</dbReference>
<organism evidence="2 3">
    <name type="scientific">Ganoderma sinense ZZ0214-1</name>
    <dbReference type="NCBI Taxonomy" id="1077348"/>
    <lineage>
        <taxon>Eukaryota</taxon>
        <taxon>Fungi</taxon>
        <taxon>Dikarya</taxon>
        <taxon>Basidiomycota</taxon>
        <taxon>Agaricomycotina</taxon>
        <taxon>Agaricomycetes</taxon>
        <taxon>Polyporales</taxon>
        <taxon>Polyporaceae</taxon>
        <taxon>Ganoderma</taxon>
    </lineage>
</organism>
<dbReference type="AlphaFoldDB" id="A0A2G8SA60"/>
<evidence type="ECO:0000313" key="3">
    <source>
        <dbReference type="Proteomes" id="UP000230002"/>
    </source>
</evidence>
<reference evidence="2 3" key="1">
    <citation type="journal article" date="2015" name="Sci. Rep.">
        <title>Chromosome-level genome map provides insights into diverse defense mechanisms in the medicinal fungus Ganoderma sinense.</title>
        <authorList>
            <person name="Zhu Y."/>
            <person name="Xu J."/>
            <person name="Sun C."/>
            <person name="Zhou S."/>
            <person name="Xu H."/>
            <person name="Nelson D.R."/>
            <person name="Qian J."/>
            <person name="Song J."/>
            <person name="Luo H."/>
            <person name="Xiang L."/>
            <person name="Li Y."/>
            <person name="Xu Z."/>
            <person name="Ji A."/>
            <person name="Wang L."/>
            <person name="Lu S."/>
            <person name="Hayward A."/>
            <person name="Sun W."/>
            <person name="Li X."/>
            <person name="Schwartz D.C."/>
            <person name="Wang Y."/>
            <person name="Chen S."/>
        </authorList>
    </citation>
    <scope>NUCLEOTIDE SEQUENCE [LARGE SCALE GENOMIC DNA]</scope>
    <source>
        <strain evidence="2 3">ZZ0214-1</strain>
    </source>
</reference>
<accession>A0A2G8SA60</accession>
<sequence>MENRLNGAEAATLRYTAAGSARRLRGQNTENPGFAGYATAVSLGEAANEWVRLHNYALSVIVHTCCRSVGGAECNARLGRVVIFNVVSRPNSNRDPAPGDPATAFQIHAVRLDGPEHAPILGSPEDRSRLNPGGDSSASGTGFRGDPSTSNTTPVGFVPVVFAVNETKVALATHCAVYRPSHHPDDAPLDEETTEVFDDLRGALVSCILGGVVLRAPADPLGVDPEGGLMVRLERRKKWSWRREPSIWRASCLAQDKPICVDSVDAVPAMVTAVFLLRPVSEFAVNFDMVSIGRNCAMMAILWGLVAVLRADMQSRNAATLDDDGFGGATDLR</sequence>
<feature type="region of interest" description="Disordered" evidence="1">
    <location>
        <begin position="116"/>
        <end position="150"/>
    </location>
</feature>
<evidence type="ECO:0000313" key="2">
    <source>
        <dbReference type="EMBL" id="PIL30642.1"/>
    </source>
</evidence>
<proteinExistence type="predicted"/>
<evidence type="ECO:0000256" key="1">
    <source>
        <dbReference type="SAM" id="MobiDB-lite"/>
    </source>
</evidence>